<dbReference type="Proteomes" id="UP001589890">
    <property type="component" value="Unassembled WGS sequence"/>
</dbReference>
<evidence type="ECO:0000313" key="2">
    <source>
        <dbReference type="Proteomes" id="UP001589890"/>
    </source>
</evidence>
<dbReference type="Gene3D" id="3.10.20.480">
    <property type="entry name" value="Antirestriction protein ArdA, domain 1"/>
    <property type="match status" value="1"/>
</dbReference>
<name>A0ABV6QDX2_9ACTN</name>
<keyword evidence="2" id="KW-1185">Reference proteome</keyword>
<dbReference type="Pfam" id="PF07275">
    <property type="entry name" value="ArdA"/>
    <property type="match status" value="1"/>
</dbReference>
<dbReference type="InterPro" id="IPR041895">
    <property type="entry name" value="ArdA_dom1"/>
</dbReference>
<protein>
    <submittedName>
        <fullName evidence="1">Antirestriction protein ArdA</fullName>
    </submittedName>
</protein>
<accession>A0ABV6QDX2</accession>
<proteinExistence type="predicted"/>
<organism evidence="1 2">
    <name type="scientific">Kribbella deserti</name>
    <dbReference type="NCBI Taxonomy" id="1926257"/>
    <lineage>
        <taxon>Bacteria</taxon>
        <taxon>Bacillati</taxon>
        <taxon>Actinomycetota</taxon>
        <taxon>Actinomycetes</taxon>
        <taxon>Propionibacteriales</taxon>
        <taxon>Kribbellaceae</taxon>
        <taxon>Kribbella</taxon>
    </lineage>
</organism>
<dbReference type="InterPro" id="IPR009899">
    <property type="entry name" value="ArdA"/>
</dbReference>
<dbReference type="RefSeq" id="WP_380043510.1">
    <property type="nucleotide sequence ID" value="NZ_JBHLTC010000001.1"/>
</dbReference>
<dbReference type="EMBL" id="JBHLTC010000001">
    <property type="protein sequence ID" value="MFC0622834.1"/>
    <property type="molecule type" value="Genomic_DNA"/>
</dbReference>
<evidence type="ECO:0000313" key="1">
    <source>
        <dbReference type="EMBL" id="MFC0622834.1"/>
    </source>
</evidence>
<comment type="caution">
    <text evidence="1">The sequence shown here is derived from an EMBL/GenBank/DDBJ whole genome shotgun (WGS) entry which is preliminary data.</text>
</comment>
<gene>
    <name evidence="1" type="ORF">ACFFGN_02105</name>
</gene>
<reference evidence="1 2" key="1">
    <citation type="submission" date="2024-09" db="EMBL/GenBank/DDBJ databases">
        <authorList>
            <person name="Sun Q."/>
            <person name="Mori K."/>
        </authorList>
    </citation>
    <scope>NUCLEOTIDE SEQUENCE [LARGE SCALE GENOMIC DNA]</scope>
    <source>
        <strain evidence="1 2">CGMCC 1.15906</strain>
    </source>
</reference>
<sequence>MTESRVWVGCVACYSQGRSVGDWVDAITADDTTSTLEWRARAHADLARLVPEDPWDGVSRHEEWWVMDHEGLPLNGECSPFQAQELAEFCEQVDNCGVPLDAVLGYAQCTGDDLVAVDLEVCEAAYLGQWDSIADYAEDHARESGLIPSGIVSWPLDCIDWDEAAGQLFHDLYDVTAPAGGIYVFDTV</sequence>